<reference evidence="2 3" key="1">
    <citation type="submission" date="2018-12" db="EMBL/GenBank/DDBJ databases">
        <title>Venturia inaequalis Genome Resource.</title>
        <authorList>
            <person name="Lichtner F.J."/>
        </authorList>
    </citation>
    <scope>NUCLEOTIDE SEQUENCE [LARGE SCALE GENOMIC DNA]</scope>
    <source>
        <strain evidence="2 3">120213</strain>
    </source>
</reference>
<dbReference type="Proteomes" id="UP000447873">
    <property type="component" value="Unassembled WGS sequence"/>
</dbReference>
<protein>
    <submittedName>
        <fullName evidence="2">Uncharacterized protein</fullName>
    </submittedName>
</protein>
<feature type="compositionally biased region" description="Basic and acidic residues" evidence="1">
    <location>
        <begin position="37"/>
        <end position="52"/>
    </location>
</feature>
<name>A0A8H3UMB6_VENIN</name>
<feature type="region of interest" description="Disordered" evidence="1">
    <location>
        <begin position="31"/>
        <end position="60"/>
    </location>
</feature>
<sequence length="130" mass="14153">MSRPVSKTYGNQELKPKTPKKWRTKVMSFLAAKRKKKDGEDEKSLGDKEKPLPKTPPTLSSTSFIIIGVEEAIERDGRLFTPPHASSSSLVVHVGKDFLDGDSAEACTRGGTYCVEAIKGTRGLGPFQAC</sequence>
<evidence type="ECO:0000313" key="3">
    <source>
        <dbReference type="Proteomes" id="UP000447873"/>
    </source>
</evidence>
<evidence type="ECO:0000313" key="2">
    <source>
        <dbReference type="EMBL" id="KAE9972255.1"/>
    </source>
</evidence>
<feature type="region of interest" description="Disordered" evidence="1">
    <location>
        <begin position="1"/>
        <end position="20"/>
    </location>
</feature>
<dbReference type="EMBL" id="WNWS01000275">
    <property type="protein sequence ID" value="KAE9972255.1"/>
    <property type="molecule type" value="Genomic_DNA"/>
</dbReference>
<accession>A0A8H3UMB6</accession>
<evidence type="ECO:0000256" key="1">
    <source>
        <dbReference type="SAM" id="MobiDB-lite"/>
    </source>
</evidence>
<dbReference type="AlphaFoldDB" id="A0A8H3UMB6"/>
<organism evidence="2 3">
    <name type="scientific">Venturia inaequalis</name>
    <name type="common">Apple scab fungus</name>
    <dbReference type="NCBI Taxonomy" id="5025"/>
    <lineage>
        <taxon>Eukaryota</taxon>
        <taxon>Fungi</taxon>
        <taxon>Dikarya</taxon>
        <taxon>Ascomycota</taxon>
        <taxon>Pezizomycotina</taxon>
        <taxon>Dothideomycetes</taxon>
        <taxon>Pleosporomycetidae</taxon>
        <taxon>Venturiales</taxon>
        <taxon>Venturiaceae</taxon>
        <taxon>Venturia</taxon>
    </lineage>
</organism>
<comment type="caution">
    <text evidence="2">The sequence shown here is derived from an EMBL/GenBank/DDBJ whole genome shotgun (WGS) entry which is preliminary data.</text>
</comment>
<proteinExistence type="predicted"/>
<gene>
    <name evidence="2" type="ORF">EG328_005126</name>
</gene>